<dbReference type="InterPro" id="IPR036640">
    <property type="entry name" value="ABC1_TM_sf"/>
</dbReference>
<protein>
    <recommendedName>
        <fullName evidence="12">ABC transporter family protein</fullName>
    </recommendedName>
</protein>
<dbReference type="PANTHER" id="PTHR43394:SF1">
    <property type="entry name" value="ATP-BINDING CASSETTE SUB-FAMILY B MEMBER 10, MITOCHONDRIAL"/>
    <property type="match status" value="1"/>
</dbReference>
<dbReference type="SUPFAM" id="SSF90123">
    <property type="entry name" value="ABC transporter transmembrane region"/>
    <property type="match status" value="1"/>
</dbReference>
<dbReference type="InterPro" id="IPR003439">
    <property type="entry name" value="ABC_transporter-like_ATP-bd"/>
</dbReference>
<comment type="caution">
    <text evidence="10">The sequence shown here is derived from an EMBL/GenBank/DDBJ whole genome shotgun (WGS) entry which is preliminary data.</text>
</comment>
<feature type="domain" description="ABC transmembrane type-1" evidence="9">
    <location>
        <begin position="38"/>
        <end position="326"/>
    </location>
</feature>
<feature type="transmembrane region" description="Helical" evidence="7">
    <location>
        <begin position="35"/>
        <end position="57"/>
    </location>
</feature>
<keyword evidence="2 7" id="KW-0812">Transmembrane</keyword>
<comment type="subcellular location">
    <subcellularLocation>
        <location evidence="1">Membrane</location>
        <topology evidence="1">Multi-pass membrane protein</topology>
    </subcellularLocation>
</comment>
<feature type="transmembrane region" description="Helical" evidence="7">
    <location>
        <begin position="83"/>
        <end position="104"/>
    </location>
</feature>
<dbReference type="PANTHER" id="PTHR43394">
    <property type="entry name" value="ATP-DEPENDENT PERMEASE MDL1, MITOCHONDRIAL"/>
    <property type="match status" value="1"/>
</dbReference>
<keyword evidence="5 7" id="KW-1133">Transmembrane helix</keyword>
<evidence type="ECO:0000256" key="6">
    <source>
        <dbReference type="ARBA" id="ARBA00023136"/>
    </source>
</evidence>
<dbReference type="Gene3D" id="1.20.1560.10">
    <property type="entry name" value="ABC transporter type 1, transmembrane domain"/>
    <property type="match status" value="1"/>
</dbReference>
<keyword evidence="6 7" id="KW-0472">Membrane</keyword>
<feature type="transmembrane region" description="Helical" evidence="7">
    <location>
        <begin position="162"/>
        <end position="180"/>
    </location>
</feature>
<evidence type="ECO:0000256" key="7">
    <source>
        <dbReference type="SAM" id="Phobius"/>
    </source>
</evidence>
<name>A0ABR2JKC2_9EUKA</name>
<proteinExistence type="predicted"/>
<dbReference type="Proteomes" id="UP001470230">
    <property type="component" value="Unassembled WGS sequence"/>
</dbReference>
<dbReference type="PROSITE" id="PS50893">
    <property type="entry name" value="ABC_TRANSPORTER_2"/>
    <property type="match status" value="1"/>
</dbReference>
<keyword evidence="3" id="KW-0547">Nucleotide-binding</keyword>
<dbReference type="InterPro" id="IPR039421">
    <property type="entry name" value="Type_1_exporter"/>
</dbReference>
<dbReference type="EMBL" id="JAPFFF010000011">
    <property type="protein sequence ID" value="KAK8878338.1"/>
    <property type="molecule type" value="Genomic_DNA"/>
</dbReference>
<feature type="domain" description="ABC transporter" evidence="8">
    <location>
        <begin position="359"/>
        <end position="592"/>
    </location>
</feature>
<dbReference type="PROSITE" id="PS50929">
    <property type="entry name" value="ABC_TM1F"/>
    <property type="match status" value="1"/>
</dbReference>
<dbReference type="Pfam" id="PF00005">
    <property type="entry name" value="ABC_tran"/>
    <property type="match status" value="1"/>
</dbReference>
<evidence type="ECO:0000256" key="4">
    <source>
        <dbReference type="ARBA" id="ARBA00022840"/>
    </source>
</evidence>
<dbReference type="InterPro" id="IPR011527">
    <property type="entry name" value="ABC1_TM_dom"/>
</dbReference>
<evidence type="ECO:0000256" key="5">
    <source>
        <dbReference type="ARBA" id="ARBA00022989"/>
    </source>
</evidence>
<evidence type="ECO:0000259" key="8">
    <source>
        <dbReference type="PROSITE" id="PS50893"/>
    </source>
</evidence>
<organism evidence="10 11">
    <name type="scientific">Tritrichomonas musculus</name>
    <dbReference type="NCBI Taxonomy" id="1915356"/>
    <lineage>
        <taxon>Eukaryota</taxon>
        <taxon>Metamonada</taxon>
        <taxon>Parabasalia</taxon>
        <taxon>Tritrichomonadida</taxon>
        <taxon>Tritrichomonadidae</taxon>
        <taxon>Tritrichomonas</taxon>
    </lineage>
</organism>
<keyword evidence="4" id="KW-0067">ATP-binding</keyword>
<dbReference type="Gene3D" id="3.40.50.300">
    <property type="entry name" value="P-loop containing nucleotide triphosphate hydrolases"/>
    <property type="match status" value="1"/>
</dbReference>
<sequence>MQFLFGWSHGSTDEVQINLTGHEWMKLFRFNNHKVMYVLACVCNLFQSTSAFLNSIVQGKLATILVDSDYETPEDFVDSINKVAFIMILAIFLNFVVNFTTGFIEATYMPIFMRDLRVGILNYILEQDITYFDQHQTGVILSRLTDDVSNACDNYADNITLFAYYFAQLFSGTVICFFHSWKVTFFAIGCFPIYFLSEYLSVKYVDRLYLKYNDKRTNVSAKAEEILTSFRTVRSFDSELREYHAYRKKLFDVHDVISDTAFIRGIKNSVQSLTHWGLTSFILYYMGCQAVNNEIEPGAIVTIISIVNVWSHTLSALFTSYAEFRKSNISAAKLLEIINRVPKIKLDEGKNIDKVKGHIEFRNVTFKYSTRDDYALSNLSFKVKPGETIALVGESGCGKSTTLQLLQRFYDSTDGQILIDGNDITEINPISLRSQIAIVPQGPVIFSMNVKDNIRFGKPHAHREEVINASTIANAHSFIRQLKEGYKTMINQNSLSGGQKQRICIARAIMMNAPILLLDEATAALDTESERMVQDALSNFRQGKTAIIVAHRLATVKHASRILVMERGKVIEEGSHEELLMRSGAYANLVQHQLQ</sequence>
<evidence type="ECO:0000313" key="11">
    <source>
        <dbReference type="Proteomes" id="UP001470230"/>
    </source>
</evidence>
<evidence type="ECO:0000259" key="9">
    <source>
        <dbReference type="PROSITE" id="PS50929"/>
    </source>
</evidence>
<evidence type="ECO:0000256" key="1">
    <source>
        <dbReference type="ARBA" id="ARBA00004141"/>
    </source>
</evidence>
<dbReference type="SMART" id="SM00382">
    <property type="entry name" value="AAA"/>
    <property type="match status" value="1"/>
</dbReference>
<dbReference type="InterPro" id="IPR003593">
    <property type="entry name" value="AAA+_ATPase"/>
</dbReference>
<dbReference type="InterPro" id="IPR027417">
    <property type="entry name" value="P-loop_NTPase"/>
</dbReference>
<accession>A0ABR2JKC2</accession>
<evidence type="ECO:0008006" key="12">
    <source>
        <dbReference type="Google" id="ProtNLM"/>
    </source>
</evidence>
<evidence type="ECO:0000256" key="3">
    <source>
        <dbReference type="ARBA" id="ARBA00022741"/>
    </source>
</evidence>
<dbReference type="Pfam" id="PF00664">
    <property type="entry name" value="ABC_membrane"/>
    <property type="match status" value="1"/>
</dbReference>
<evidence type="ECO:0000256" key="2">
    <source>
        <dbReference type="ARBA" id="ARBA00022692"/>
    </source>
</evidence>
<evidence type="ECO:0000313" key="10">
    <source>
        <dbReference type="EMBL" id="KAK8878338.1"/>
    </source>
</evidence>
<keyword evidence="11" id="KW-1185">Reference proteome</keyword>
<dbReference type="PROSITE" id="PS00211">
    <property type="entry name" value="ABC_TRANSPORTER_1"/>
    <property type="match status" value="1"/>
</dbReference>
<dbReference type="SUPFAM" id="SSF52540">
    <property type="entry name" value="P-loop containing nucleoside triphosphate hydrolases"/>
    <property type="match status" value="1"/>
</dbReference>
<reference evidence="10 11" key="1">
    <citation type="submission" date="2024-04" db="EMBL/GenBank/DDBJ databases">
        <title>Tritrichomonas musculus Genome.</title>
        <authorList>
            <person name="Alves-Ferreira E."/>
            <person name="Grigg M."/>
            <person name="Lorenzi H."/>
            <person name="Galac M."/>
        </authorList>
    </citation>
    <scope>NUCLEOTIDE SEQUENCE [LARGE SCALE GENOMIC DNA]</scope>
    <source>
        <strain evidence="10 11">EAF2021</strain>
    </source>
</reference>
<gene>
    <name evidence="10" type="ORF">M9Y10_005105</name>
</gene>
<dbReference type="InterPro" id="IPR017871">
    <property type="entry name" value="ABC_transporter-like_CS"/>
</dbReference>